<feature type="compositionally biased region" description="Low complexity" evidence="9">
    <location>
        <begin position="935"/>
        <end position="944"/>
    </location>
</feature>
<organism evidence="12 13">
    <name type="scientific">Durusdinium trenchii</name>
    <dbReference type="NCBI Taxonomy" id="1381693"/>
    <lineage>
        <taxon>Eukaryota</taxon>
        <taxon>Sar</taxon>
        <taxon>Alveolata</taxon>
        <taxon>Dinophyceae</taxon>
        <taxon>Suessiales</taxon>
        <taxon>Symbiodiniaceae</taxon>
        <taxon>Durusdinium</taxon>
    </lineage>
</organism>
<evidence type="ECO:0000259" key="11">
    <source>
        <dbReference type="PROSITE" id="PS50222"/>
    </source>
</evidence>
<comment type="similarity">
    <text evidence="7">Belongs to the protein kinase superfamily. Ser/Thr protein kinase family. CDPK subfamily.</text>
</comment>
<feature type="domain" description="Protein kinase" evidence="10">
    <location>
        <begin position="475"/>
        <end position="756"/>
    </location>
</feature>
<dbReference type="PROSITE" id="PS00107">
    <property type="entry name" value="PROTEIN_KINASE_ATP"/>
    <property type="match status" value="1"/>
</dbReference>
<dbReference type="InterPro" id="IPR017441">
    <property type="entry name" value="Protein_kinase_ATP_BS"/>
</dbReference>
<gene>
    <name evidence="12" type="ORF">SCF082_LOCUS25132</name>
</gene>
<keyword evidence="13" id="KW-1185">Reference proteome</keyword>
<keyword evidence="3" id="KW-0808">Transferase</keyword>
<evidence type="ECO:0000256" key="5">
    <source>
        <dbReference type="ARBA" id="ARBA00022777"/>
    </source>
</evidence>
<protein>
    <recommendedName>
        <fullName evidence="2">non-specific serine/threonine protein kinase</fullName>
        <ecNumber evidence="2">2.7.11.1</ecNumber>
    </recommendedName>
</protein>
<dbReference type="CDD" id="cd14014">
    <property type="entry name" value="STKc_PknB_like"/>
    <property type="match status" value="1"/>
</dbReference>
<dbReference type="InterPro" id="IPR050660">
    <property type="entry name" value="NEK_Ser/Thr_kinase"/>
</dbReference>
<dbReference type="PROSITE" id="PS50011">
    <property type="entry name" value="PROTEIN_KINASE_DOM"/>
    <property type="match status" value="1"/>
</dbReference>
<dbReference type="InterPro" id="IPR023214">
    <property type="entry name" value="HAD_sf"/>
</dbReference>
<keyword evidence="4 8" id="KW-0547">Nucleotide-binding</keyword>
<evidence type="ECO:0000256" key="1">
    <source>
        <dbReference type="ARBA" id="ARBA00010886"/>
    </source>
</evidence>
<dbReference type="Gene3D" id="3.40.50.1000">
    <property type="entry name" value="HAD superfamily/HAD-like"/>
    <property type="match status" value="1"/>
</dbReference>
<dbReference type="InterPro" id="IPR011992">
    <property type="entry name" value="EF-hand-dom_pair"/>
</dbReference>
<evidence type="ECO:0000256" key="2">
    <source>
        <dbReference type="ARBA" id="ARBA00012513"/>
    </source>
</evidence>
<feature type="binding site" evidence="8">
    <location>
        <position position="504"/>
    </location>
    <ligand>
        <name>ATP</name>
        <dbReference type="ChEBI" id="CHEBI:30616"/>
    </ligand>
</feature>
<feature type="compositionally biased region" description="Low complexity" evidence="9">
    <location>
        <begin position="918"/>
        <end position="927"/>
    </location>
</feature>
<reference evidence="12 13" key="1">
    <citation type="submission" date="2024-02" db="EMBL/GenBank/DDBJ databases">
        <authorList>
            <person name="Chen Y."/>
            <person name="Shah S."/>
            <person name="Dougan E. K."/>
            <person name="Thang M."/>
            <person name="Chan C."/>
        </authorList>
    </citation>
    <scope>NUCLEOTIDE SEQUENCE [LARGE SCALE GENOMIC DNA]</scope>
</reference>
<evidence type="ECO:0000313" key="13">
    <source>
        <dbReference type="Proteomes" id="UP001642464"/>
    </source>
</evidence>
<evidence type="ECO:0000256" key="8">
    <source>
        <dbReference type="PROSITE-ProRule" id="PRU10141"/>
    </source>
</evidence>
<evidence type="ECO:0000259" key="10">
    <source>
        <dbReference type="PROSITE" id="PS50011"/>
    </source>
</evidence>
<dbReference type="InterPro" id="IPR000719">
    <property type="entry name" value="Prot_kinase_dom"/>
</dbReference>
<evidence type="ECO:0000313" key="12">
    <source>
        <dbReference type="EMBL" id="CAK9044162.1"/>
    </source>
</evidence>
<feature type="domain" description="EF-hand" evidence="11">
    <location>
        <begin position="817"/>
        <end position="852"/>
    </location>
</feature>
<evidence type="ECO:0000256" key="9">
    <source>
        <dbReference type="SAM" id="MobiDB-lite"/>
    </source>
</evidence>
<dbReference type="Gene3D" id="1.10.510.10">
    <property type="entry name" value="Transferase(Phosphotransferase) domain 1"/>
    <property type="match status" value="1"/>
</dbReference>
<dbReference type="SUPFAM" id="SSF47473">
    <property type="entry name" value="EF-hand"/>
    <property type="match status" value="1"/>
</dbReference>
<evidence type="ECO:0000256" key="7">
    <source>
        <dbReference type="ARBA" id="ARBA00024334"/>
    </source>
</evidence>
<evidence type="ECO:0000256" key="6">
    <source>
        <dbReference type="ARBA" id="ARBA00022840"/>
    </source>
</evidence>
<dbReference type="PROSITE" id="PS00108">
    <property type="entry name" value="PROTEIN_KINASE_ST"/>
    <property type="match status" value="1"/>
</dbReference>
<dbReference type="EMBL" id="CAXAMM010018779">
    <property type="protein sequence ID" value="CAK9044162.1"/>
    <property type="molecule type" value="Genomic_DNA"/>
</dbReference>
<dbReference type="InterPro" id="IPR008271">
    <property type="entry name" value="Ser/Thr_kinase_AS"/>
</dbReference>
<dbReference type="PROSITE" id="PS50222">
    <property type="entry name" value="EF_HAND_2"/>
    <property type="match status" value="1"/>
</dbReference>
<comment type="caution">
    <text evidence="12">The sequence shown here is derived from an EMBL/GenBank/DDBJ whole genome shotgun (WGS) entry which is preliminary data.</text>
</comment>
<dbReference type="GO" id="GO:0016301">
    <property type="term" value="F:kinase activity"/>
    <property type="evidence" value="ECO:0007669"/>
    <property type="project" value="UniProtKB-KW"/>
</dbReference>
<keyword evidence="5 12" id="KW-0418">Kinase</keyword>
<dbReference type="PANTHER" id="PTHR43671">
    <property type="entry name" value="SERINE/THREONINE-PROTEIN KINASE NEK"/>
    <property type="match status" value="1"/>
</dbReference>
<sequence length="1004" mass="111783">MPCSALANGADFVSKLRRRFLTVQQVPKKAEVSEPPIVFFDFDFTLTVVHVFKSLAGWVDAQVCMLAMRGLVVSEPHALTERGQLRRLSELGPAWIEQAFGGFSRVTAIRKLLDGLVSSGCRIILVTRGFVGVARKCLQEVGLLDPFEALYGNIGVAYGTRTAYDAETELNWSCKHEEIDRLWSLLGKWKEGEWDSKTEIVHRYQHQHALTREQVLFVDDDSQELAPLRHSALTVHAKGNGMGVKDMMEILHLLGLSEEPWAAGCYDFWHALRDPLASKPFAITIFNRKHIPIRASRNIAMLEAEFASRKSSLRRFTLLMREPLLFLSIGQDAYVKHVSLTGDTQFTLKTLAPVIQGVEEKFGVGPLLSQGSDNSFGDLQRLKSPSPEECETLAISLHQNSSVPASAIGNHLYEEPLSKPKPEEPVKTLTSLVRMFQQTLLGLCPITLATAGRHRNTICCHEVQSSPEEAVWCRYRKIKHIGAGHFGEVFEAKELCTGRQVAIKHLERLDPEEEGQGDEVSVLRALAHPNLLRIFEVVKFPGEVLIVTELAEKGTLSTYAARAADVANVEGDEMPQPAPWIAGAMQQILSAVAYCHRQFVLHGDLKPENVLIGGTRPDGSPLCIVCDFGHATVCLGSELVAAPGDPRYIAPEVIAKENLCTRSDVYMLGVTAFELLTGGWLPFFNLKSASLSMCYQQLSRGEVHERILSDKGLDWRDLERLRCACKPEVQEVVLQMMARHAQDRPEAVEVLRTSWLQDAFWPCKSAYDAMLKANANNGWGLWVPQHRFFAKRLEKRAALSWTYRMLLSLLGSGLQSNQLLGARLLFRRMDEGGNGHLNKKQFCKWAMAAGLSKEVSEALFAAGDLHTQSYLDFKNMVMLFLDLDALGPEELLSELRFLVTRILGPSMKGMIESTQRTSSSPPESPSEMSEEKPGSPDSSTRSCSSTASAFKLSDLQTMLHARPDARMERWVKNLKSGLGPGDHIFTAELLLSILQNDCFDKTSF</sequence>
<dbReference type="SMART" id="SM00220">
    <property type="entry name" value="S_TKc"/>
    <property type="match status" value="1"/>
</dbReference>
<dbReference type="SUPFAM" id="SSF56784">
    <property type="entry name" value="HAD-like"/>
    <property type="match status" value="1"/>
</dbReference>
<name>A0ABP0M059_9DINO</name>
<dbReference type="InterPro" id="IPR036412">
    <property type="entry name" value="HAD-like_sf"/>
</dbReference>
<proteinExistence type="inferred from homology"/>
<dbReference type="PANTHER" id="PTHR43671:SF13">
    <property type="entry name" value="SERINE_THREONINE-PROTEIN KINASE NEK2"/>
    <property type="match status" value="1"/>
</dbReference>
<evidence type="ECO:0000256" key="4">
    <source>
        <dbReference type="ARBA" id="ARBA00022741"/>
    </source>
</evidence>
<dbReference type="InterPro" id="IPR002048">
    <property type="entry name" value="EF_hand_dom"/>
</dbReference>
<dbReference type="EC" id="2.7.11.1" evidence="2"/>
<dbReference type="Proteomes" id="UP001642464">
    <property type="component" value="Unassembled WGS sequence"/>
</dbReference>
<feature type="region of interest" description="Disordered" evidence="9">
    <location>
        <begin position="910"/>
        <end position="944"/>
    </location>
</feature>
<accession>A0ABP0M059</accession>
<dbReference type="InterPro" id="IPR011009">
    <property type="entry name" value="Kinase-like_dom_sf"/>
</dbReference>
<keyword evidence="6 8" id="KW-0067">ATP-binding</keyword>
<comment type="similarity">
    <text evidence="1">Belongs to the protein kinase superfamily. NEK Ser/Thr protein kinase family. NIMA subfamily.</text>
</comment>
<dbReference type="Pfam" id="PF00069">
    <property type="entry name" value="Pkinase"/>
    <property type="match status" value="1"/>
</dbReference>
<evidence type="ECO:0000256" key="3">
    <source>
        <dbReference type="ARBA" id="ARBA00022679"/>
    </source>
</evidence>
<dbReference type="SUPFAM" id="SSF56112">
    <property type="entry name" value="Protein kinase-like (PK-like)"/>
    <property type="match status" value="1"/>
</dbReference>
<dbReference type="Gene3D" id="1.10.238.10">
    <property type="entry name" value="EF-hand"/>
    <property type="match status" value="1"/>
</dbReference>